<name>A0A9D4HS99_DREPO</name>
<keyword evidence="2" id="KW-1185">Reference proteome</keyword>
<dbReference type="EMBL" id="JAIWYP010000011">
    <property type="protein sequence ID" value="KAH3733075.1"/>
    <property type="molecule type" value="Genomic_DNA"/>
</dbReference>
<protein>
    <submittedName>
        <fullName evidence="1">Uncharacterized protein</fullName>
    </submittedName>
</protein>
<dbReference type="Proteomes" id="UP000828390">
    <property type="component" value="Unassembled WGS sequence"/>
</dbReference>
<sequence length="53" mass="5348">MKALLDNTAFAAFSVSQGLKALVDTAASASVAYGNVKDLTLLGTTACPAVRFG</sequence>
<reference evidence="1" key="1">
    <citation type="journal article" date="2019" name="bioRxiv">
        <title>The Genome of the Zebra Mussel, Dreissena polymorpha: A Resource for Invasive Species Research.</title>
        <authorList>
            <person name="McCartney M.A."/>
            <person name="Auch B."/>
            <person name="Kono T."/>
            <person name="Mallez S."/>
            <person name="Zhang Y."/>
            <person name="Obille A."/>
            <person name="Becker A."/>
            <person name="Abrahante J.E."/>
            <person name="Garbe J."/>
            <person name="Badalamenti J.P."/>
            <person name="Herman A."/>
            <person name="Mangelson H."/>
            <person name="Liachko I."/>
            <person name="Sullivan S."/>
            <person name="Sone E.D."/>
            <person name="Koren S."/>
            <person name="Silverstein K.A.T."/>
            <person name="Beckman K.B."/>
            <person name="Gohl D.M."/>
        </authorList>
    </citation>
    <scope>NUCLEOTIDE SEQUENCE</scope>
    <source>
        <strain evidence="1">Duluth1</strain>
        <tissue evidence="1">Whole animal</tissue>
    </source>
</reference>
<proteinExistence type="predicted"/>
<accession>A0A9D4HS99</accession>
<evidence type="ECO:0000313" key="2">
    <source>
        <dbReference type="Proteomes" id="UP000828390"/>
    </source>
</evidence>
<comment type="caution">
    <text evidence="1">The sequence shown here is derived from an EMBL/GenBank/DDBJ whole genome shotgun (WGS) entry which is preliminary data.</text>
</comment>
<organism evidence="1 2">
    <name type="scientific">Dreissena polymorpha</name>
    <name type="common">Zebra mussel</name>
    <name type="synonym">Mytilus polymorpha</name>
    <dbReference type="NCBI Taxonomy" id="45954"/>
    <lineage>
        <taxon>Eukaryota</taxon>
        <taxon>Metazoa</taxon>
        <taxon>Spiralia</taxon>
        <taxon>Lophotrochozoa</taxon>
        <taxon>Mollusca</taxon>
        <taxon>Bivalvia</taxon>
        <taxon>Autobranchia</taxon>
        <taxon>Heteroconchia</taxon>
        <taxon>Euheterodonta</taxon>
        <taxon>Imparidentia</taxon>
        <taxon>Neoheterodontei</taxon>
        <taxon>Myida</taxon>
        <taxon>Dreissenoidea</taxon>
        <taxon>Dreissenidae</taxon>
        <taxon>Dreissena</taxon>
    </lineage>
</organism>
<evidence type="ECO:0000313" key="1">
    <source>
        <dbReference type="EMBL" id="KAH3733075.1"/>
    </source>
</evidence>
<reference evidence="1" key="2">
    <citation type="submission" date="2020-11" db="EMBL/GenBank/DDBJ databases">
        <authorList>
            <person name="McCartney M.A."/>
            <person name="Auch B."/>
            <person name="Kono T."/>
            <person name="Mallez S."/>
            <person name="Becker A."/>
            <person name="Gohl D.M."/>
            <person name="Silverstein K.A.T."/>
            <person name="Koren S."/>
            <person name="Bechman K.B."/>
            <person name="Herman A."/>
            <person name="Abrahante J.E."/>
            <person name="Garbe J."/>
        </authorList>
    </citation>
    <scope>NUCLEOTIDE SEQUENCE</scope>
    <source>
        <strain evidence="1">Duluth1</strain>
        <tissue evidence="1">Whole animal</tissue>
    </source>
</reference>
<gene>
    <name evidence="1" type="ORF">DPMN_039499</name>
</gene>
<dbReference type="AlphaFoldDB" id="A0A9D4HS99"/>